<proteinExistence type="inferred from homology"/>
<keyword evidence="4 6" id="KW-0143">Chaperone</keyword>
<keyword evidence="1 6" id="KW-0963">Cytoplasm</keyword>
<dbReference type="GO" id="GO:0071555">
    <property type="term" value="P:cell wall organization"/>
    <property type="evidence" value="ECO:0007669"/>
    <property type="project" value="UniProtKB-KW"/>
</dbReference>
<dbReference type="CDD" id="cd02644">
    <property type="entry name" value="R3H_jag"/>
    <property type="match status" value="1"/>
</dbReference>
<sequence>MLREAIATADTIEQAKEAACRELGVESYEAEFEVLQLPVKKTFGLFGGSPAKVRAFIKTSPADAAVDYLKTILDCMGVKDASFSVQEEENGALISISGDDVGFIIGHRGETLDALQYLAGLVSNHVDNSYYRITLDIGNYREKRRETLEVLGKKIAAKAVRTGRNSSLEPMNPYERRIIHTAVQTVEGAKSWSEGEDLARHVVIGPIEGERPQPQRRPRGRKPGDSRGPRQGGGNRPPRSGNRPPRAHQAAAFQGKSSDQPVVQQHSDDSAAPLYGRIDVKK</sequence>
<comment type="domain">
    <text evidence="6">Has an N-terminal Jag-N domain and 2 RNA-binding domains (KH and R3H).</text>
</comment>
<dbReference type="GO" id="GO:0009252">
    <property type="term" value="P:peptidoglycan biosynthetic process"/>
    <property type="evidence" value="ECO:0007669"/>
    <property type="project" value="UniProtKB-UniRule"/>
</dbReference>
<dbReference type="SMART" id="SM00393">
    <property type="entry name" value="R3H"/>
    <property type="match status" value="1"/>
</dbReference>
<comment type="caution">
    <text evidence="9">The sequence shown here is derived from an EMBL/GenBank/DDBJ whole genome shotgun (WGS) entry which is preliminary data.</text>
</comment>
<dbReference type="GO" id="GO:0003723">
    <property type="term" value="F:RNA binding"/>
    <property type="evidence" value="ECO:0007669"/>
    <property type="project" value="UniProtKB-UniRule"/>
</dbReference>
<dbReference type="SUPFAM" id="SSF82708">
    <property type="entry name" value="R3H domain"/>
    <property type="match status" value="1"/>
</dbReference>
<keyword evidence="2 6" id="KW-0694">RNA-binding</keyword>
<feature type="domain" description="R3H" evidence="8">
    <location>
        <begin position="142"/>
        <end position="208"/>
    </location>
</feature>
<evidence type="ECO:0000256" key="6">
    <source>
        <dbReference type="HAMAP-Rule" id="MF_00867"/>
    </source>
</evidence>
<dbReference type="Gene3D" id="3.30.300.20">
    <property type="match status" value="1"/>
</dbReference>
<keyword evidence="5 6" id="KW-0961">Cell wall biogenesis/degradation</keyword>
<dbReference type="InterPro" id="IPR001374">
    <property type="entry name" value="R3H_dom"/>
</dbReference>
<evidence type="ECO:0000256" key="5">
    <source>
        <dbReference type="ARBA" id="ARBA00023316"/>
    </source>
</evidence>
<protein>
    <recommendedName>
        <fullName evidence="6">RNA-binding protein KhpB</fullName>
    </recommendedName>
    <alternativeName>
        <fullName evidence="6">RNA-binding protein EloR</fullName>
    </alternativeName>
</protein>
<name>A0A9D1FPY7_9FIRM</name>
<evidence type="ECO:0000256" key="2">
    <source>
        <dbReference type="ARBA" id="ARBA00022884"/>
    </source>
</evidence>
<dbReference type="Proteomes" id="UP000824141">
    <property type="component" value="Unassembled WGS sequence"/>
</dbReference>
<dbReference type="AlphaFoldDB" id="A0A9D1FPY7"/>
<dbReference type="CDD" id="cd02414">
    <property type="entry name" value="KH-II_Jag"/>
    <property type="match status" value="1"/>
</dbReference>
<dbReference type="Gene3D" id="3.30.1370.50">
    <property type="entry name" value="R3H-like domain"/>
    <property type="match status" value="1"/>
</dbReference>
<evidence type="ECO:0000256" key="4">
    <source>
        <dbReference type="ARBA" id="ARBA00023186"/>
    </source>
</evidence>
<dbReference type="Pfam" id="PF01424">
    <property type="entry name" value="R3H"/>
    <property type="match status" value="1"/>
</dbReference>
<feature type="compositionally biased region" description="Polar residues" evidence="7">
    <location>
        <begin position="255"/>
        <end position="265"/>
    </location>
</feature>
<organism evidence="9 10">
    <name type="scientific">Candidatus Caccousia stercoris</name>
    <dbReference type="NCBI Taxonomy" id="2840723"/>
    <lineage>
        <taxon>Bacteria</taxon>
        <taxon>Bacillati</taxon>
        <taxon>Bacillota</taxon>
        <taxon>Clostridia</taxon>
        <taxon>Eubacteriales</taxon>
        <taxon>Oscillospiraceae</taxon>
        <taxon>Oscillospiraceae incertae sedis</taxon>
        <taxon>Candidatus Caccousia</taxon>
    </lineage>
</organism>
<evidence type="ECO:0000256" key="3">
    <source>
        <dbReference type="ARBA" id="ARBA00022960"/>
    </source>
</evidence>
<dbReference type="HAMAP" id="MF_00867">
    <property type="entry name" value="KhpB"/>
    <property type="match status" value="1"/>
</dbReference>
<evidence type="ECO:0000256" key="1">
    <source>
        <dbReference type="ARBA" id="ARBA00022490"/>
    </source>
</evidence>
<evidence type="ECO:0000259" key="8">
    <source>
        <dbReference type="PROSITE" id="PS51061"/>
    </source>
</evidence>
<dbReference type="PANTHER" id="PTHR35800">
    <property type="entry name" value="PROTEIN JAG"/>
    <property type="match status" value="1"/>
</dbReference>
<dbReference type="InterPro" id="IPR015946">
    <property type="entry name" value="KH_dom-like_a/b"/>
</dbReference>
<dbReference type="EMBL" id="DVJM01000007">
    <property type="protein sequence ID" value="HIS77816.1"/>
    <property type="molecule type" value="Genomic_DNA"/>
</dbReference>
<dbReference type="Pfam" id="PF13083">
    <property type="entry name" value="KH_KhpA-B"/>
    <property type="match status" value="1"/>
</dbReference>
<dbReference type="GO" id="GO:0008360">
    <property type="term" value="P:regulation of cell shape"/>
    <property type="evidence" value="ECO:0007669"/>
    <property type="project" value="UniProtKB-KW"/>
</dbReference>
<dbReference type="InterPro" id="IPR038008">
    <property type="entry name" value="Jag_KH"/>
</dbReference>
<dbReference type="SMART" id="SM01245">
    <property type="entry name" value="Jag_N"/>
    <property type="match status" value="1"/>
</dbReference>
<evidence type="ECO:0000313" key="10">
    <source>
        <dbReference type="Proteomes" id="UP000824141"/>
    </source>
</evidence>
<comment type="similarity">
    <text evidence="6">Belongs to the KhpB RNA-binding protein family.</text>
</comment>
<comment type="function">
    <text evidence="6">A probable RNA chaperone. Forms a complex with KhpA which binds to cellular RNA and controls its expression. Plays a role in peptidoglycan (PG) homeostasis and cell length regulation.</text>
</comment>
<gene>
    <name evidence="6" type="primary">khpB</name>
    <name evidence="6" type="synonym">eloR</name>
    <name evidence="9" type="ORF">IAD03_00440</name>
</gene>
<reference evidence="9" key="2">
    <citation type="journal article" date="2021" name="PeerJ">
        <title>Extensive microbial diversity within the chicken gut microbiome revealed by metagenomics and culture.</title>
        <authorList>
            <person name="Gilroy R."/>
            <person name="Ravi A."/>
            <person name="Getino M."/>
            <person name="Pursley I."/>
            <person name="Horton D.L."/>
            <person name="Alikhan N.F."/>
            <person name="Baker D."/>
            <person name="Gharbi K."/>
            <person name="Hall N."/>
            <person name="Watson M."/>
            <person name="Adriaenssens E.M."/>
            <person name="Foster-Nyarko E."/>
            <person name="Jarju S."/>
            <person name="Secka A."/>
            <person name="Antonio M."/>
            <person name="Oren A."/>
            <person name="Chaudhuri R.R."/>
            <person name="La Ragione R."/>
            <person name="Hildebrand F."/>
            <person name="Pallen M.J."/>
        </authorList>
    </citation>
    <scope>NUCLEOTIDE SEQUENCE</scope>
    <source>
        <strain evidence="9">6086</strain>
    </source>
</reference>
<evidence type="ECO:0000313" key="9">
    <source>
        <dbReference type="EMBL" id="HIS77816.1"/>
    </source>
</evidence>
<feature type="region of interest" description="Disordered" evidence="7">
    <location>
        <begin position="204"/>
        <end position="282"/>
    </location>
</feature>
<feature type="region of interest" description="Jag_N domain" evidence="6">
    <location>
        <begin position="6"/>
        <end position="56"/>
    </location>
</feature>
<comment type="subunit">
    <text evidence="6">Forms a complex with KhpA.</text>
</comment>
<dbReference type="InterPro" id="IPR032782">
    <property type="entry name" value="KhpB_N"/>
</dbReference>
<accession>A0A9D1FPY7</accession>
<comment type="subcellular location">
    <subcellularLocation>
        <location evidence="6">Cytoplasm</location>
    </subcellularLocation>
</comment>
<dbReference type="InterPro" id="IPR038247">
    <property type="entry name" value="Jag_N_dom_sf"/>
</dbReference>
<dbReference type="PANTHER" id="PTHR35800:SF1">
    <property type="entry name" value="RNA-BINDING PROTEIN KHPB"/>
    <property type="match status" value="1"/>
</dbReference>
<evidence type="ECO:0000256" key="7">
    <source>
        <dbReference type="SAM" id="MobiDB-lite"/>
    </source>
</evidence>
<dbReference type="InterPro" id="IPR034079">
    <property type="entry name" value="R3H_KhpB"/>
</dbReference>
<reference evidence="9" key="1">
    <citation type="submission" date="2020-10" db="EMBL/GenBank/DDBJ databases">
        <authorList>
            <person name="Gilroy R."/>
        </authorList>
    </citation>
    <scope>NUCLEOTIDE SEQUENCE</scope>
    <source>
        <strain evidence="9">6086</strain>
    </source>
</reference>
<dbReference type="Gene3D" id="3.30.30.80">
    <property type="entry name" value="probable RNA-binding protein from clostridium symbiosum atcc 14940"/>
    <property type="match status" value="1"/>
</dbReference>
<dbReference type="Pfam" id="PF14804">
    <property type="entry name" value="Jag_N"/>
    <property type="match status" value="1"/>
</dbReference>
<dbReference type="NCBIfam" id="NF041568">
    <property type="entry name" value="Jag_EloR"/>
    <property type="match status" value="1"/>
</dbReference>
<dbReference type="InterPro" id="IPR039247">
    <property type="entry name" value="KhpB"/>
</dbReference>
<dbReference type="InterPro" id="IPR036867">
    <property type="entry name" value="R3H_dom_sf"/>
</dbReference>
<dbReference type="GO" id="GO:0005737">
    <property type="term" value="C:cytoplasm"/>
    <property type="evidence" value="ECO:0007669"/>
    <property type="project" value="UniProtKB-SubCell"/>
</dbReference>
<keyword evidence="3 6" id="KW-0133">Cell shape</keyword>
<dbReference type="PROSITE" id="PS51061">
    <property type="entry name" value="R3H"/>
    <property type="match status" value="1"/>
</dbReference>